<dbReference type="PANTHER" id="PTHR12442:SF22">
    <property type="entry name" value="CYTOPLASMIC DYNEIN 1 INTERMEDIATE CHAIN-RELATED"/>
    <property type="match status" value="1"/>
</dbReference>
<keyword evidence="3 5" id="KW-0853">WD repeat</keyword>
<dbReference type="InterPro" id="IPR050687">
    <property type="entry name" value="Dynein_IC"/>
</dbReference>
<dbReference type="KEGG" id="psoj:PHYSODRAFT_534103"/>
<evidence type="ECO:0000256" key="2">
    <source>
        <dbReference type="ARBA" id="ARBA00022490"/>
    </source>
</evidence>
<dbReference type="EMBL" id="JH159166">
    <property type="protein sequence ID" value="EGZ05486.1"/>
    <property type="molecule type" value="Genomic_DNA"/>
</dbReference>
<evidence type="ECO:0000313" key="6">
    <source>
        <dbReference type="EMBL" id="EGZ05486.1"/>
    </source>
</evidence>
<dbReference type="Pfam" id="PF00400">
    <property type="entry name" value="WD40"/>
    <property type="match status" value="3"/>
</dbReference>
<evidence type="ECO:0000313" key="7">
    <source>
        <dbReference type="Proteomes" id="UP000002640"/>
    </source>
</evidence>
<dbReference type="GO" id="GO:0045503">
    <property type="term" value="F:dynein light chain binding"/>
    <property type="evidence" value="ECO:0007669"/>
    <property type="project" value="TreeGrafter"/>
</dbReference>
<accession>G5AFX0</accession>
<dbReference type="InterPro" id="IPR036322">
    <property type="entry name" value="WD40_repeat_dom_sf"/>
</dbReference>
<dbReference type="RefSeq" id="XP_009539017.1">
    <property type="nucleotide sequence ID" value="XM_009540722.1"/>
</dbReference>
<dbReference type="InParanoid" id="G5AFX0"/>
<dbReference type="PROSITE" id="PS00678">
    <property type="entry name" value="WD_REPEATS_1"/>
    <property type="match status" value="1"/>
</dbReference>
<dbReference type="Gene3D" id="2.130.10.10">
    <property type="entry name" value="YVTN repeat-like/Quinoprotein amine dehydrogenase"/>
    <property type="match status" value="2"/>
</dbReference>
<dbReference type="InterPro" id="IPR020472">
    <property type="entry name" value="WD40_PAC1"/>
</dbReference>
<dbReference type="GO" id="GO:0005737">
    <property type="term" value="C:cytoplasm"/>
    <property type="evidence" value="ECO:0007669"/>
    <property type="project" value="UniProtKB-SubCell"/>
</dbReference>
<name>G5AFX0_PHYSP</name>
<proteinExistence type="predicted"/>
<dbReference type="GO" id="GO:0010970">
    <property type="term" value="P:transport along microtubule"/>
    <property type="evidence" value="ECO:0007669"/>
    <property type="project" value="TreeGrafter"/>
</dbReference>
<reference evidence="6 7" key="1">
    <citation type="journal article" date="2006" name="Science">
        <title>Phytophthora genome sequences uncover evolutionary origins and mechanisms of pathogenesis.</title>
        <authorList>
            <person name="Tyler B.M."/>
            <person name="Tripathy S."/>
            <person name="Zhang X."/>
            <person name="Dehal P."/>
            <person name="Jiang R.H."/>
            <person name="Aerts A."/>
            <person name="Arredondo F.D."/>
            <person name="Baxter L."/>
            <person name="Bensasson D."/>
            <person name="Beynon J.L."/>
            <person name="Chapman J."/>
            <person name="Damasceno C.M."/>
            <person name="Dorrance A.E."/>
            <person name="Dou D."/>
            <person name="Dickerman A.W."/>
            <person name="Dubchak I.L."/>
            <person name="Garbelotto M."/>
            <person name="Gijzen M."/>
            <person name="Gordon S.G."/>
            <person name="Govers F."/>
            <person name="Grunwald N.J."/>
            <person name="Huang W."/>
            <person name="Ivors K.L."/>
            <person name="Jones R.W."/>
            <person name="Kamoun S."/>
            <person name="Krampis K."/>
            <person name="Lamour K.H."/>
            <person name="Lee M.K."/>
            <person name="McDonald W.H."/>
            <person name="Medina M."/>
            <person name="Meijer H.J."/>
            <person name="Nordberg E.K."/>
            <person name="Maclean D.J."/>
            <person name="Ospina-Giraldo M.D."/>
            <person name="Morris P.F."/>
            <person name="Phuntumart V."/>
            <person name="Putnam N.H."/>
            <person name="Rash S."/>
            <person name="Rose J.K."/>
            <person name="Sakihama Y."/>
            <person name="Salamov A.A."/>
            <person name="Savidor A."/>
            <person name="Scheuring C.F."/>
            <person name="Smith B.M."/>
            <person name="Sobral B.W."/>
            <person name="Terry A."/>
            <person name="Torto-Alalibo T.A."/>
            <person name="Win J."/>
            <person name="Xu Z."/>
            <person name="Zhang H."/>
            <person name="Grigoriev I.V."/>
            <person name="Rokhsar D.S."/>
            <person name="Boore J.L."/>
        </authorList>
    </citation>
    <scope>NUCLEOTIDE SEQUENCE [LARGE SCALE GENOMIC DNA]</scope>
    <source>
        <strain evidence="6 7">P6497</strain>
    </source>
</reference>
<evidence type="ECO:0000256" key="4">
    <source>
        <dbReference type="ARBA" id="ARBA00022737"/>
    </source>
</evidence>
<dbReference type="PANTHER" id="PTHR12442">
    <property type="entry name" value="DYNEIN INTERMEDIATE CHAIN"/>
    <property type="match status" value="1"/>
</dbReference>
<dbReference type="InterPro" id="IPR019775">
    <property type="entry name" value="WD40_repeat_CS"/>
</dbReference>
<sequence>MSTAGTETSATALSAEERTQLMQSDAMEAFLNKASRVIERVLNTSSKYDIMIDYGADVEQDSVVEEAIESLKQQLVFADEKWSKHRAVTDVDVSPFYPELTLVASITEGVVLLWSTALPGRPEYRFTCHSQVTAACFNPFDRHMIIGGTYSGQIVIWDTRAKSAPVQKTALSAFSHTHPIYAMAVAGTKTSYTLISASTDGRVCVWDIDHLQKPLDMLDLRISLSIKMEASVTSFAVLGKEIKELFIGTEAGKLYSTKVDQQKNKPGAADDISKEGSHFGPVTAMHFNPLLPMHRDSLLLTCSLDSTVKLWSIEHPDSPVLSFEPSSEYISDVRWSSVHPALFAVADSSGTVSIWNILKDVEVPAVSENISKKSLNKVRWSADGRSVITGDADGKSFIYEVPADVRYLLHSCCPCSP</sequence>
<dbReference type="AlphaFoldDB" id="G5AFX0"/>
<dbReference type="FunCoup" id="G5AFX0">
    <property type="interactions" value="138"/>
</dbReference>
<dbReference type="SMART" id="SM00320">
    <property type="entry name" value="WD40"/>
    <property type="match status" value="6"/>
</dbReference>
<evidence type="ECO:0000256" key="3">
    <source>
        <dbReference type="ARBA" id="ARBA00022574"/>
    </source>
</evidence>
<dbReference type="STRING" id="1094619.G5AFX0"/>
<dbReference type="GeneID" id="20661950"/>
<dbReference type="PROSITE" id="PS50082">
    <property type="entry name" value="WD_REPEATS_2"/>
    <property type="match status" value="2"/>
</dbReference>
<comment type="subcellular location">
    <subcellularLocation>
        <location evidence="1">Cytoplasm</location>
    </subcellularLocation>
</comment>
<dbReference type="SUPFAM" id="SSF50978">
    <property type="entry name" value="WD40 repeat-like"/>
    <property type="match status" value="1"/>
</dbReference>
<feature type="repeat" description="WD" evidence="5">
    <location>
        <begin position="173"/>
        <end position="209"/>
    </location>
</feature>
<keyword evidence="2" id="KW-0963">Cytoplasm</keyword>
<gene>
    <name evidence="6" type="ORF">PHYSODRAFT_534103</name>
</gene>
<dbReference type="Proteomes" id="UP000002640">
    <property type="component" value="Unassembled WGS sequence"/>
</dbReference>
<dbReference type="PRINTS" id="PR00320">
    <property type="entry name" value="GPROTEINBRPT"/>
</dbReference>
<dbReference type="GO" id="GO:0045504">
    <property type="term" value="F:dynein heavy chain binding"/>
    <property type="evidence" value="ECO:0007669"/>
    <property type="project" value="TreeGrafter"/>
</dbReference>
<protein>
    <recommendedName>
        <fullName evidence="8">Dynein intermediate chain</fullName>
    </recommendedName>
</protein>
<evidence type="ECO:0000256" key="1">
    <source>
        <dbReference type="ARBA" id="ARBA00004496"/>
    </source>
</evidence>
<feature type="repeat" description="WD" evidence="5">
    <location>
        <begin position="275"/>
        <end position="314"/>
    </location>
</feature>
<dbReference type="InterPro" id="IPR001680">
    <property type="entry name" value="WD40_rpt"/>
</dbReference>
<dbReference type="SMR" id="G5AFX0"/>
<dbReference type="OMA" id="CTCMSFA"/>
<keyword evidence="4" id="KW-0677">Repeat</keyword>
<dbReference type="GO" id="GO:0005868">
    <property type="term" value="C:cytoplasmic dynein complex"/>
    <property type="evidence" value="ECO:0007669"/>
    <property type="project" value="TreeGrafter"/>
</dbReference>
<organism evidence="6 7">
    <name type="scientific">Phytophthora sojae (strain P6497)</name>
    <name type="common">Soybean stem and root rot agent</name>
    <name type="synonym">Phytophthora megasperma f. sp. glycines</name>
    <dbReference type="NCBI Taxonomy" id="1094619"/>
    <lineage>
        <taxon>Eukaryota</taxon>
        <taxon>Sar</taxon>
        <taxon>Stramenopiles</taxon>
        <taxon>Oomycota</taxon>
        <taxon>Peronosporomycetes</taxon>
        <taxon>Peronosporales</taxon>
        <taxon>Peronosporaceae</taxon>
        <taxon>Phytophthora</taxon>
    </lineage>
</organism>
<dbReference type="InterPro" id="IPR015943">
    <property type="entry name" value="WD40/YVTN_repeat-like_dom_sf"/>
</dbReference>
<evidence type="ECO:0000256" key="5">
    <source>
        <dbReference type="PROSITE-ProRule" id="PRU00221"/>
    </source>
</evidence>
<keyword evidence="7" id="KW-1185">Reference proteome</keyword>
<evidence type="ECO:0008006" key="8">
    <source>
        <dbReference type="Google" id="ProtNLM"/>
    </source>
</evidence>